<reference evidence="3" key="1">
    <citation type="journal article" date="2014" name="Science">
        <title>Ancient hybridizations among the ancestral genomes of bread wheat.</title>
        <authorList>
            <consortium name="International Wheat Genome Sequencing Consortium,"/>
            <person name="Marcussen T."/>
            <person name="Sandve S.R."/>
            <person name="Heier L."/>
            <person name="Spannagl M."/>
            <person name="Pfeifer M."/>
            <person name="Jakobsen K.S."/>
            <person name="Wulff B.B."/>
            <person name="Steuernagel B."/>
            <person name="Mayer K.F."/>
            <person name="Olsen O.A."/>
        </authorList>
    </citation>
    <scope>NUCLEOTIDE SEQUENCE [LARGE SCALE GENOMIC DNA]</scope>
    <source>
        <strain evidence="3">cv. AL8/78</strain>
    </source>
</reference>
<organism evidence="2 3">
    <name type="scientific">Aegilops tauschii subsp. strangulata</name>
    <name type="common">Goatgrass</name>
    <dbReference type="NCBI Taxonomy" id="200361"/>
    <lineage>
        <taxon>Eukaryota</taxon>
        <taxon>Viridiplantae</taxon>
        <taxon>Streptophyta</taxon>
        <taxon>Embryophyta</taxon>
        <taxon>Tracheophyta</taxon>
        <taxon>Spermatophyta</taxon>
        <taxon>Magnoliopsida</taxon>
        <taxon>Liliopsida</taxon>
        <taxon>Poales</taxon>
        <taxon>Poaceae</taxon>
        <taxon>BOP clade</taxon>
        <taxon>Pooideae</taxon>
        <taxon>Triticodae</taxon>
        <taxon>Triticeae</taxon>
        <taxon>Triticinae</taxon>
        <taxon>Aegilops</taxon>
    </lineage>
</organism>
<dbReference type="EnsemblPlants" id="AET6Gv20982500.23">
    <property type="protein sequence ID" value="AET6Gv20982500.23"/>
    <property type="gene ID" value="AET6Gv20982500"/>
</dbReference>
<name>A0A453Q4X8_AEGTS</name>
<dbReference type="AlphaFoldDB" id="A0A453Q4X8"/>
<accession>A0A453Q4X8</accession>
<feature type="region of interest" description="Disordered" evidence="1">
    <location>
        <begin position="52"/>
        <end position="90"/>
    </location>
</feature>
<dbReference type="Gramene" id="AET6Gv20982500.23">
    <property type="protein sequence ID" value="AET6Gv20982500.23"/>
    <property type="gene ID" value="AET6Gv20982500"/>
</dbReference>
<reference evidence="2" key="4">
    <citation type="submission" date="2019-03" db="UniProtKB">
        <authorList>
            <consortium name="EnsemblPlants"/>
        </authorList>
    </citation>
    <scope>IDENTIFICATION</scope>
</reference>
<reference evidence="2" key="3">
    <citation type="journal article" date="2017" name="Nature">
        <title>Genome sequence of the progenitor of the wheat D genome Aegilops tauschii.</title>
        <authorList>
            <person name="Luo M.C."/>
            <person name="Gu Y.Q."/>
            <person name="Puiu D."/>
            <person name="Wang H."/>
            <person name="Twardziok S.O."/>
            <person name="Deal K.R."/>
            <person name="Huo N."/>
            <person name="Zhu T."/>
            <person name="Wang L."/>
            <person name="Wang Y."/>
            <person name="McGuire P.E."/>
            <person name="Liu S."/>
            <person name="Long H."/>
            <person name="Ramasamy R.K."/>
            <person name="Rodriguez J.C."/>
            <person name="Van S.L."/>
            <person name="Yuan L."/>
            <person name="Wang Z."/>
            <person name="Xia Z."/>
            <person name="Xiao L."/>
            <person name="Anderson O.D."/>
            <person name="Ouyang S."/>
            <person name="Liang Y."/>
            <person name="Zimin A.V."/>
            <person name="Pertea G."/>
            <person name="Qi P."/>
            <person name="Bennetzen J.L."/>
            <person name="Dai X."/>
            <person name="Dawson M.W."/>
            <person name="Muller H.G."/>
            <person name="Kugler K."/>
            <person name="Rivarola-Duarte L."/>
            <person name="Spannagl M."/>
            <person name="Mayer K.F.X."/>
            <person name="Lu F.H."/>
            <person name="Bevan M.W."/>
            <person name="Leroy P."/>
            <person name="Li P."/>
            <person name="You F.M."/>
            <person name="Sun Q."/>
            <person name="Liu Z."/>
            <person name="Lyons E."/>
            <person name="Wicker T."/>
            <person name="Salzberg S.L."/>
            <person name="Devos K.M."/>
            <person name="Dvorak J."/>
        </authorList>
    </citation>
    <scope>NUCLEOTIDE SEQUENCE [LARGE SCALE GENOMIC DNA]</scope>
    <source>
        <strain evidence="2">cv. AL8/78</strain>
    </source>
</reference>
<proteinExistence type="predicted"/>
<protein>
    <submittedName>
        <fullName evidence="2">Uncharacterized protein</fullName>
    </submittedName>
</protein>
<sequence>MRALTLIIGMCWWEHKINHHRRRHQAQKGCWREWTSPSTWTSSMPCTTLWRQSTGSYGGRERARARGRGGGRSAGKGARRWTSSFRRVGE</sequence>
<keyword evidence="3" id="KW-1185">Reference proteome</keyword>
<feature type="compositionally biased region" description="Polar residues" evidence="1">
    <location>
        <begin position="81"/>
        <end position="90"/>
    </location>
</feature>
<evidence type="ECO:0000313" key="3">
    <source>
        <dbReference type="Proteomes" id="UP000015105"/>
    </source>
</evidence>
<evidence type="ECO:0000256" key="1">
    <source>
        <dbReference type="SAM" id="MobiDB-lite"/>
    </source>
</evidence>
<reference evidence="3" key="2">
    <citation type="journal article" date="2017" name="Nat. Plants">
        <title>The Aegilops tauschii genome reveals multiple impacts of transposons.</title>
        <authorList>
            <person name="Zhao G."/>
            <person name="Zou C."/>
            <person name="Li K."/>
            <person name="Wang K."/>
            <person name="Li T."/>
            <person name="Gao L."/>
            <person name="Zhang X."/>
            <person name="Wang H."/>
            <person name="Yang Z."/>
            <person name="Liu X."/>
            <person name="Jiang W."/>
            <person name="Mao L."/>
            <person name="Kong X."/>
            <person name="Jiao Y."/>
            <person name="Jia J."/>
        </authorList>
    </citation>
    <scope>NUCLEOTIDE SEQUENCE [LARGE SCALE GENOMIC DNA]</scope>
    <source>
        <strain evidence="3">cv. AL8/78</strain>
    </source>
</reference>
<dbReference type="Proteomes" id="UP000015105">
    <property type="component" value="Chromosome 6D"/>
</dbReference>
<evidence type="ECO:0000313" key="2">
    <source>
        <dbReference type="EnsemblPlants" id="AET6Gv20982500.23"/>
    </source>
</evidence>
<reference evidence="2" key="5">
    <citation type="journal article" date="2021" name="G3 (Bethesda)">
        <title>Aegilops tauschii genome assembly Aet v5.0 features greater sequence contiguity and improved annotation.</title>
        <authorList>
            <person name="Wang L."/>
            <person name="Zhu T."/>
            <person name="Rodriguez J.C."/>
            <person name="Deal K.R."/>
            <person name="Dubcovsky J."/>
            <person name="McGuire P.E."/>
            <person name="Lux T."/>
            <person name="Spannagl M."/>
            <person name="Mayer K.F.X."/>
            <person name="Baldrich P."/>
            <person name="Meyers B.C."/>
            <person name="Huo N."/>
            <person name="Gu Y.Q."/>
            <person name="Zhou H."/>
            <person name="Devos K.M."/>
            <person name="Bennetzen J.L."/>
            <person name="Unver T."/>
            <person name="Budak H."/>
            <person name="Gulick P.J."/>
            <person name="Galiba G."/>
            <person name="Kalapos B."/>
            <person name="Nelson D.R."/>
            <person name="Li P."/>
            <person name="You F.M."/>
            <person name="Luo M.C."/>
            <person name="Dvorak J."/>
        </authorList>
    </citation>
    <scope>NUCLEOTIDE SEQUENCE [LARGE SCALE GENOMIC DNA]</scope>
    <source>
        <strain evidence="2">cv. AL8/78</strain>
    </source>
</reference>